<evidence type="ECO:0000256" key="2">
    <source>
        <dbReference type="ARBA" id="ARBA00022803"/>
    </source>
</evidence>
<keyword evidence="2 3" id="KW-0802">TPR repeat</keyword>
<evidence type="ECO:0000313" key="5">
    <source>
        <dbReference type="EMBL" id="MBC6996086.1"/>
    </source>
</evidence>
<keyword evidence="6" id="KW-1185">Reference proteome</keyword>
<evidence type="ECO:0000256" key="3">
    <source>
        <dbReference type="PROSITE-ProRule" id="PRU00339"/>
    </source>
</evidence>
<feature type="transmembrane region" description="Helical" evidence="4">
    <location>
        <begin position="364"/>
        <end position="383"/>
    </location>
</feature>
<dbReference type="InterPro" id="IPR052346">
    <property type="entry name" value="O-mannosyl-transferase_TMTC"/>
</dbReference>
<dbReference type="Gene3D" id="1.25.40.10">
    <property type="entry name" value="Tetratricopeptide repeat domain"/>
    <property type="match status" value="2"/>
</dbReference>
<feature type="transmembrane region" description="Helical" evidence="4">
    <location>
        <begin position="336"/>
        <end position="357"/>
    </location>
</feature>
<reference evidence="5" key="1">
    <citation type="submission" date="2020-08" db="EMBL/GenBank/DDBJ databases">
        <title>Lewinella bacteria from marine environments.</title>
        <authorList>
            <person name="Zhong Y."/>
        </authorList>
    </citation>
    <scope>NUCLEOTIDE SEQUENCE</scope>
    <source>
        <strain evidence="5">KCTC 42187</strain>
    </source>
</reference>
<gene>
    <name evidence="5" type="ORF">H9S92_18090</name>
</gene>
<dbReference type="PANTHER" id="PTHR44227">
    <property type="match status" value="1"/>
</dbReference>
<dbReference type="AlphaFoldDB" id="A0A923TA13"/>
<evidence type="ECO:0000313" key="6">
    <source>
        <dbReference type="Proteomes" id="UP000650081"/>
    </source>
</evidence>
<evidence type="ECO:0000256" key="1">
    <source>
        <dbReference type="ARBA" id="ARBA00022737"/>
    </source>
</evidence>
<protein>
    <submittedName>
        <fullName evidence="5">Tetratricopeptide repeat protein</fullName>
    </submittedName>
</protein>
<feature type="transmembrane region" description="Helical" evidence="4">
    <location>
        <begin position="420"/>
        <end position="438"/>
    </location>
</feature>
<dbReference type="InterPro" id="IPR019734">
    <property type="entry name" value="TPR_rpt"/>
</dbReference>
<feature type="transmembrane region" description="Helical" evidence="4">
    <location>
        <begin position="152"/>
        <end position="169"/>
    </location>
</feature>
<dbReference type="SMART" id="SM00028">
    <property type="entry name" value="TPR"/>
    <property type="match status" value="3"/>
</dbReference>
<comment type="caution">
    <text evidence="5">The sequence shown here is derived from an EMBL/GenBank/DDBJ whole genome shotgun (WGS) entry which is preliminary data.</text>
</comment>
<dbReference type="PANTHER" id="PTHR44227:SF3">
    <property type="entry name" value="PROTEIN O-MANNOSYL-TRANSFERASE TMTC4"/>
    <property type="match status" value="1"/>
</dbReference>
<keyword evidence="4" id="KW-1133">Transmembrane helix</keyword>
<feature type="transmembrane region" description="Helical" evidence="4">
    <location>
        <begin position="122"/>
        <end position="140"/>
    </location>
</feature>
<feature type="transmembrane region" description="Helical" evidence="4">
    <location>
        <begin position="395"/>
        <end position="413"/>
    </location>
</feature>
<accession>A0A923TA13</accession>
<keyword evidence="4" id="KW-0812">Transmembrane</keyword>
<dbReference type="EMBL" id="JACSIT010000149">
    <property type="protein sequence ID" value="MBC6996086.1"/>
    <property type="molecule type" value="Genomic_DNA"/>
</dbReference>
<proteinExistence type="predicted"/>
<feature type="transmembrane region" description="Helical" evidence="4">
    <location>
        <begin position="204"/>
        <end position="237"/>
    </location>
</feature>
<name>A0A923TA13_9BACT</name>
<dbReference type="SUPFAM" id="SSF48452">
    <property type="entry name" value="TPR-like"/>
    <property type="match status" value="1"/>
</dbReference>
<feature type="transmembrane region" description="Helical" evidence="4">
    <location>
        <begin position="181"/>
        <end position="198"/>
    </location>
</feature>
<dbReference type="Pfam" id="PF14559">
    <property type="entry name" value="TPR_19"/>
    <property type="match status" value="1"/>
</dbReference>
<dbReference type="Proteomes" id="UP000650081">
    <property type="component" value="Unassembled WGS sequence"/>
</dbReference>
<keyword evidence="4" id="KW-0472">Membrane</keyword>
<dbReference type="PROSITE" id="PS50005">
    <property type="entry name" value="TPR"/>
    <property type="match status" value="1"/>
</dbReference>
<keyword evidence="1" id="KW-0677">Repeat</keyword>
<dbReference type="InterPro" id="IPR011990">
    <property type="entry name" value="TPR-like_helical_dom_sf"/>
</dbReference>
<evidence type="ECO:0000256" key="4">
    <source>
        <dbReference type="SAM" id="Phobius"/>
    </source>
</evidence>
<organism evidence="5 6">
    <name type="scientific">Neolewinella lacunae</name>
    <dbReference type="NCBI Taxonomy" id="1517758"/>
    <lineage>
        <taxon>Bacteria</taxon>
        <taxon>Pseudomonadati</taxon>
        <taxon>Bacteroidota</taxon>
        <taxon>Saprospiria</taxon>
        <taxon>Saprospirales</taxon>
        <taxon>Lewinellaceae</taxon>
        <taxon>Neolewinella</taxon>
    </lineage>
</organism>
<dbReference type="Pfam" id="PF13432">
    <property type="entry name" value="TPR_16"/>
    <property type="match status" value="1"/>
</dbReference>
<sequence>MAKKSKKPQVAAAPPSPAAPAALPWFLRLRVQLGGLFLLACLLYVNTLGHDFALDDAIVITDNVIVQKGIAGWPELFSYDTFYGFFQDESKASLVAGGRYRPLTLALFAVERQLSEGPFLHHLLNVLWYGGLTLVIFLFLRDLARTRPALPWWFALATAALFAAHPLHTEVVANIKGRDEILALLGAVGATLLVWRAAEREWFWGAVAGAGLFFLGCLAKENAITFLAVIPPVLLLFREQGKTGLGRLRYYLPTVVAAAVFLAIRSAVIGFSLGEPVMELLNNPFLELKNGNWVALSGADRLATVMHTLWEYLRLLFVPTGLVHDYYPRAVPVQSWGALTPWLGLLLHLGLAGYALLRWRQRPMVALGILIYLASLSIVSNVFFSVGTNMSERFLFMPSLGWAVALTAGLAALSERCGRGLAWVIPGLVLLFGVATLVRNPVWKDNFTLFTTDVLRQPNSAKLRNAAGGVRIDRYQQLPASSQAANQGLLTAAREDLNAALAIHPTYLNAYLLRGNANLLLKDYDAAIADYERVLAINVDYQAAQDNLLIALVSAGRNAGEERGDLAAAFSYLGRAEQLAPNDYETLRLLGVANGVSGRNDLAVSYFGRAAQVQPANADALWNYGTALYNAGQIEAAQQQFQAAEVIKPGIRAERLGGQ</sequence>
<feature type="repeat" description="TPR" evidence="3">
    <location>
        <begin position="508"/>
        <end position="541"/>
    </location>
</feature>
<feature type="transmembrane region" description="Helical" evidence="4">
    <location>
        <begin position="249"/>
        <end position="273"/>
    </location>
</feature>
<dbReference type="RefSeq" id="WP_187468106.1">
    <property type="nucleotide sequence ID" value="NZ_JACSIT010000149.1"/>
</dbReference>